<name>A0A8J7ZC43_9CYAN</name>
<dbReference type="AlphaFoldDB" id="A0A8J7ZC43"/>
<dbReference type="RefSeq" id="WP_162424759.1">
    <property type="nucleotide sequence ID" value="NZ_WVIE01000027.1"/>
</dbReference>
<keyword evidence="2" id="KW-1185">Reference proteome</keyword>
<comment type="caution">
    <text evidence="1">The sequence shown here is derived from an EMBL/GenBank/DDBJ whole genome shotgun (WGS) entry which is preliminary data.</text>
</comment>
<organism evidence="1 2">
    <name type="scientific">Myxacorys almedinensis A</name>
    <dbReference type="NCBI Taxonomy" id="2690445"/>
    <lineage>
        <taxon>Bacteria</taxon>
        <taxon>Bacillati</taxon>
        <taxon>Cyanobacteriota</taxon>
        <taxon>Cyanophyceae</taxon>
        <taxon>Leptolyngbyales</taxon>
        <taxon>Leptolyngbyaceae</taxon>
        <taxon>Myxacorys</taxon>
        <taxon>Myxacorys almedinensis</taxon>
    </lineage>
</organism>
<sequence length="583" mass="64996">MASHGRYQSHLLSFVSRQRQKLAGRASVALRQAKLATLWSAQILLYPVYAAYQTTRLIGRQLKQTVERVRVSLKLGQASSRATPERFEIDTPIYQVLAAVKHIVHPDLHEPKVHVEKPRWNVGFLRLPVTAVRRLLSPESVNLSNALAEVSPAPLTLASPAISPQTAEPKTAPSRLPIQAIASLLQTRSLVLILNGNVIFDILTPDQQHTIEQRIIFELALSRHWYKKQHLSARSTSPLPLPSDRSTLIAPVRVFRQLMVWVQTGPVAIATNLFQESALIPTHTSDGTLIQSARELDWFAPNISGSDVRSDVQVWHLIPRSLPSSRDLKTAFGQLPKWSDLEALVWAAIHYFFGTPERHFAASYPSLSGTADSSPHLATAQPRSNWLSWSDVFDRPPLPPRKLSQTVAIAQPEPFLQMRSGEGATFPLDPPSRLGVALPPQPKISLGQSFKRWLQRHFSSQTSVVVHHPSEPVEGEIERSDLSFVNPSEIDRVNRRDRQRQSARVSINATLPLDLPPSADAKSVEVHTPDSPTHSPDWIDTVAIATGYVKSPFQKIMGWLDRVVSWVEATLIAGWNWLTGKKS</sequence>
<dbReference type="EMBL" id="WVIE01000027">
    <property type="protein sequence ID" value="NDJ19230.1"/>
    <property type="molecule type" value="Genomic_DNA"/>
</dbReference>
<protein>
    <submittedName>
        <fullName evidence="1">Uncharacterized protein</fullName>
    </submittedName>
</protein>
<reference evidence="1" key="1">
    <citation type="submission" date="2019-12" db="EMBL/GenBank/DDBJ databases">
        <title>High-Quality draft genome sequences of three cyanobacteria isolated from the limestone walls of the Old Cathedral of Coimbra.</title>
        <authorList>
            <person name="Tiago I."/>
            <person name="Soares F."/>
            <person name="Portugal A."/>
        </authorList>
    </citation>
    <scope>NUCLEOTIDE SEQUENCE</scope>
    <source>
        <strain evidence="1">A</strain>
    </source>
</reference>
<dbReference type="Proteomes" id="UP000646053">
    <property type="component" value="Unassembled WGS sequence"/>
</dbReference>
<gene>
    <name evidence="1" type="ORF">GS601_18370</name>
</gene>
<proteinExistence type="predicted"/>
<evidence type="ECO:0000313" key="1">
    <source>
        <dbReference type="EMBL" id="NDJ19230.1"/>
    </source>
</evidence>
<evidence type="ECO:0000313" key="2">
    <source>
        <dbReference type="Proteomes" id="UP000646053"/>
    </source>
</evidence>
<accession>A0A8J7ZC43</accession>